<gene>
    <name evidence="6" type="ORF">NIES23_12530</name>
</gene>
<feature type="signal peptide" evidence="5">
    <location>
        <begin position="1"/>
        <end position="28"/>
    </location>
</feature>
<evidence type="ECO:0000256" key="2">
    <source>
        <dbReference type="PIRSR" id="PIRSR601952-1"/>
    </source>
</evidence>
<dbReference type="CDD" id="cd16012">
    <property type="entry name" value="ALP"/>
    <property type="match status" value="1"/>
</dbReference>
<feature type="chain" id="PRO_5012373766" evidence="5">
    <location>
        <begin position="29"/>
        <end position="652"/>
    </location>
</feature>
<keyword evidence="3" id="KW-0460">Magnesium</keyword>
<comment type="cofactor">
    <cofactor evidence="3">
        <name>Zn(2+)</name>
        <dbReference type="ChEBI" id="CHEBI:29105"/>
    </cofactor>
    <text evidence="3">Binds 2 Zn(2+) ions.</text>
</comment>
<dbReference type="Gene3D" id="3.40.720.10">
    <property type="entry name" value="Alkaline Phosphatase, subunit A"/>
    <property type="match status" value="3"/>
</dbReference>
<organism evidence="6 7">
    <name type="scientific">Trichormus variabilis NIES-23</name>
    <dbReference type="NCBI Taxonomy" id="1973479"/>
    <lineage>
        <taxon>Bacteria</taxon>
        <taxon>Bacillati</taxon>
        <taxon>Cyanobacteriota</taxon>
        <taxon>Cyanophyceae</taxon>
        <taxon>Nostocales</taxon>
        <taxon>Nostocaceae</taxon>
        <taxon>Trichormus</taxon>
    </lineage>
</organism>
<evidence type="ECO:0000256" key="3">
    <source>
        <dbReference type="PIRSR" id="PIRSR601952-2"/>
    </source>
</evidence>
<keyword evidence="5" id="KW-0732">Signal</keyword>
<feature type="binding site" evidence="3">
    <location>
        <position position="489"/>
    </location>
    <ligand>
        <name>Zn(2+)</name>
        <dbReference type="ChEBI" id="CHEBI:29105"/>
        <label>2</label>
    </ligand>
</feature>
<evidence type="ECO:0000313" key="7">
    <source>
        <dbReference type="Proteomes" id="UP000217507"/>
    </source>
</evidence>
<keyword evidence="1" id="KW-0597">Phosphoprotein</keyword>
<feature type="binding site" evidence="3">
    <location>
        <position position="530"/>
    </location>
    <ligand>
        <name>Zn(2+)</name>
        <dbReference type="ChEBI" id="CHEBI:29105"/>
        <label>2</label>
    </ligand>
</feature>
<dbReference type="EMBL" id="AP018216">
    <property type="protein sequence ID" value="BAY68467.1"/>
    <property type="molecule type" value="Genomic_DNA"/>
</dbReference>
<feature type="compositionally biased region" description="Low complexity" evidence="4">
    <location>
        <begin position="129"/>
        <end position="140"/>
    </location>
</feature>
<keyword evidence="3" id="KW-0479">Metal-binding</keyword>
<reference evidence="6 7" key="1">
    <citation type="submission" date="2017-06" db="EMBL/GenBank/DDBJ databases">
        <title>Genome sequencing of cyanobaciteial culture collection at National Institute for Environmental Studies (NIES).</title>
        <authorList>
            <person name="Hirose Y."/>
            <person name="Shimura Y."/>
            <person name="Fujisawa T."/>
            <person name="Nakamura Y."/>
            <person name="Kawachi M."/>
        </authorList>
    </citation>
    <scope>NUCLEOTIDE SEQUENCE [LARGE SCALE GENOMIC DNA]</scope>
    <source>
        <strain evidence="6 7">NIES-23</strain>
    </source>
</reference>
<feature type="binding site" evidence="3">
    <location>
        <position position="480"/>
    </location>
    <ligand>
        <name>Mg(2+)</name>
        <dbReference type="ChEBI" id="CHEBI:18420"/>
    </ligand>
</feature>
<keyword evidence="3" id="KW-0862">Zinc</keyword>
<feature type="active site" description="Phosphoserine intermediate" evidence="2">
    <location>
        <position position="190"/>
    </location>
</feature>
<feature type="region of interest" description="Disordered" evidence="4">
    <location>
        <begin position="94"/>
        <end position="158"/>
    </location>
</feature>
<sequence>MISLLERCRRAFSFAMACFFCTMGLVFGTPGVESALAAGNGINVIIMIGDGMGWEMARAAAVAKGAPFYTSGKGSGLSFQKLTGYGIVTTYGTTVQGSTSTNPDNETRSANNSALDGSNPLTGASPVRPNFSFSPAPFNPGDRADGNSPAPGNLAGYDPSKGGPVPWIPLSPANPGNYDKEYIKYSYPDSANTATTLYTGVKSYNNAMGVDIYEQKLKTILEIAKEEGKATGLVTSVPITHATPGAAASYVNRRSKYDSVYDPTKTNQDSILQQMLLDFQPNILLGGGHPLDMQNRGATGPVNNYTFITQDTYEHLKNNPTPTSNRYGYTFLERGPNATQTLLNTAAQIDPNRGDKLLGLYGARGQNGNIPLSSSKGDYSTTGLDNFSVYSTVVRGGTPATCPSGQIIPGSISECVPVLDGNGNPVTGPTPDRVRPLAPGETDASFIAREINENPTLADLSKAALNVLGKDKDGFWLMIEGGDIDWSAHDDNMDNLIGTMNDFDKAVQEVISWINKNGGWSKNLLIVTADHDHYLTLNNDFVSKLTPNPHPNQSRGLKYNAKEITYNKHNPQDAGHFWGSDPTQKYLWGSHSRRPVPVYFQGAYSSNLVRYFGQPVQFTDSSGSYTASGIRSVVDQSHIFQAMKAALTQPPL</sequence>
<dbReference type="InterPro" id="IPR017850">
    <property type="entry name" value="Alkaline_phosphatase_core_sf"/>
</dbReference>
<evidence type="ECO:0000256" key="5">
    <source>
        <dbReference type="SAM" id="SignalP"/>
    </source>
</evidence>
<dbReference type="GO" id="GO:0046872">
    <property type="term" value="F:metal ion binding"/>
    <property type="evidence" value="ECO:0007669"/>
    <property type="project" value="UniProtKB-KW"/>
</dbReference>
<name>A0A1Z4KHN7_ANAVA</name>
<dbReference type="PANTHER" id="PTHR11596:SF5">
    <property type="entry name" value="ALKALINE PHOSPHATASE"/>
    <property type="match status" value="1"/>
</dbReference>
<evidence type="ECO:0000313" key="6">
    <source>
        <dbReference type="EMBL" id="BAY68467.1"/>
    </source>
</evidence>
<protein>
    <submittedName>
        <fullName evidence="6">Alkaline phosphatase</fullName>
    </submittedName>
</protein>
<dbReference type="PANTHER" id="PTHR11596">
    <property type="entry name" value="ALKALINE PHOSPHATASE"/>
    <property type="match status" value="1"/>
</dbReference>
<evidence type="ECO:0000256" key="1">
    <source>
        <dbReference type="ARBA" id="ARBA00022553"/>
    </source>
</evidence>
<feature type="binding site" evidence="3">
    <location>
        <position position="241"/>
    </location>
    <ligand>
        <name>Mg(2+)</name>
        <dbReference type="ChEBI" id="CHEBI:18420"/>
    </ligand>
</feature>
<feature type="binding site" evidence="3">
    <location>
        <position position="243"/>
    </location>
    <ligand>
        <name>Mg(2+)</name>
        <dbReference type="ChEBI" id="CHEBI:18420"/>
    </ligand>
</feature>
<feature type="binding site" evidence="3">
    <location>
        <position position="531"/>
    </location>
    <ligand>
        <name>Zn(2+)</name>
        <dbReference type="ChEBI" id="CHEBI:29105"/>
        <label>2</label>
    </ligand>
</feature>
<feature type="binding site" evidence="3">
    <location>
        <position position="485"/>
    </location>
    <ligand>
        <name>Zn(2+)</name>
        <dbReference type="ChEBI" id="CHEBI:29105"/>
        <label>2</label>
    </ligand>
</feature>
<dbReference type="AlphaFoldDB" id="A0A1Z4KHN7"/>
<dbReference type="Proteomes" id="UP000217507">
    <property type="component" value="Chromosome"/>
</dbReference>
<dbReference type="Pfam" id="PF00245">
    <property type="entry name" value="Alk_phosphatase"/>
    <property type="match status" value="2"/>
</dbReference>
<evidence type="ECO:0000256" key="4">
    <source>
        <dbReference type="SAM" id="MobiDB-lite"/>
    </source>
</evidence>
<dbReference type="SUPFAM" id="SSF53649">
    <property type="entry name" value="Alkaline phosphatase-like"/>
    <property type="match status" value="1"/>
</dbReference>
<feature type="compositionally biased region" description="Polar residues" evidence="4">
    <location>
        <begin position="98"/>
        <end position="122"/>
    </location>
</feature>
<dbReference type="GO" id="GO:0004035">
    <property type="term" value="F:alkaline phosphatase activity"/>
    <property type="evidence" value="ECO:0007669"/>
    <property type="project" value="TreeGrafter"/>
</dbReference>
<proteinExistence type="predicted"/>
<dbReference type="SMART" id="SM00098">
    <property type="entry name" value="alkPPc"/>
    <property type="match status" value="1"/>
</dbReference>
<accession>A0A1Z4KHN7</accession>
<comment type="cofactor">
    <cofactor evidence="3">
        <name>Mg(2+)</name>
        <dbReference type="ChEBI" id="CHEBI:18420"/>
    </cofactor>
    <text evidence="3">Binds 1 Mg(2+) ion.</text>
</comment>
<dbReference type="InterPro" id="IPR001952">
    <property type="entry name" value="Alkaline_phosphatase"/>
</dbReference>